<reference evidence="3 4" key="1">
    <citation type="submission" date="2020-08" db="EMBL/GenBank/DDBJ databases">
        <title>Genomic Encyclopedia of Type Strains, Phase IV (KMG-IV): sequencing the most valuable type-strain genomes for metagenomic binning, comparative biology and taxonomic classification.</title>
        <authorList>
            <person name="Goeker M."/>
        </authorList>
    </citation>
    <scope>NUCLEOTIDE SEQUENCE [LARGE SCALE GENOMIC DNA]</scope>
    <source>
        <strain evidence="3 4">DSM 5391</strain>
    </source>
</reference>
<dbReference type="InterPro" id="IPR036415">
    <property type="entry name" value="Lamin_tail_dom_sf"/>
</dbReference>
<comment type="caution">
    <text evidence="3">The sequence shown here is derived from an EMBL/GenBank/DDBJ whole genome shotgun (WGS) entry which is preliminary data.</text>
</comment>
<feature type="domain" description="LTD" evidence="2">
    <location>
        <begin position="356"/>
        <end position="498"/>
    </location>
</feature>
<accession>A0A7X0HU35</accession>
<dbReference type="PROSITE" id="PS51841">
    <property type="entry name" value="LTD"/>
    <property type="match status" value="2"/>
</dbReference>
<evidence type="ECO:0000259" key="2">
    <source>
        <dbReference type="PROSITE" id="PS51841"/>
    </source>
</evidence>
<evidence type="ECO:0000313" key="4">
    <source>
        <dbReference type="Proteomes" id="UP000531594"/>
    </source>
</evidence>
<dbReference type="Pfam" id="PF00149">
    <property type="entry name" value="Metallophos"/>
    <property type="match status" value="1"/>
</dbReference>
<sequence length="1497" mass="168680">MNNRKRKTGLWLSSIIILIFLLSQFAPPSTFLMKAEEGSQSGAPVKTAEESSADAFTNTVLADDEKPAANGQEDFNAYPPLLITEMAPNSAGRDDYEYFEVYNNTTQTLVLNNYSFYYQDLEGRHREKALTVPRKKVILPQQLVIFWYNPSGKRKADFNAKFGTNIPEDQIIEVKGFSGFSNKGYRGAAVKDKAGETIVSARYLPKETNNAGKVVQYSYPRSTTVMNKMAVLANPTPGSIDMKQVPVTPVNPEEIAGDINPPIIKHQPVEYSEAYTDIVLEANVKDDQSVPYATLYYKKEGGEAFTALSMTMTAEKPGHFSAKIPRRAVEANLIYYIEASDGKNYNKTDEIKIQVAKPKVNFNKLPPLLITELVPDSTNVGDEDGFEFIELYNNTNAPLKFKDYQIQYRYGSNPETDVMWEAVPDDMIIPAQGTIVFWMMNEQNAGKTVTDFNKHYRTHLAENRDIIKIYSPGMANSSHRGIVAATNTDIVSSVAYYNEGSGADDTHPNKGIIYQYPIDGTRIMKKISAGKKRATPGKVEASQVPAKPVEVPDDNTPPSVENVTAQTEMQQTEDLTLKAAAKDNLIVKTVALFYKNNQEQHYKKVLLQQDDHDRQYHFTIYAPDLIGKKALEYYYVVSDGTNEVRSETYSVKVRGGRSDARLRLNVENGAILSGEKVLKTASDDAAPEQIQLFINDQKPVGNTFRSLESESYLALEVSGVNLFFQNGVTMGDEILRIFDDWIPQWKTITVPVEPEKLKAGGNIFTFRSGDKATPFPRDNGENRDDYNLRNVRLILDDGTVIRDAHYSDDTKIMTMKDSNAAVDFNFMIPEEKMLAKSFRWDTTKAADGEYTIRAEDPGNGKTTVKVKVDNTPPVIETNMVTGRQYKGAFTIEAGASDQIAGIESAEVKLDGKVIEVPYKTSSALLSPGSHELLIAAVDKAGNKIEKKVPFTVVDEMPKKPEWVAPDDRSAAENNSGLLKVKVSDPTNDEMKVSFYKGFQYQPSDVSSMKVYKNAADTEPPKLPVQPGEMDVLDEEIKKISVSDDDYLVTDSDTQFPYHRFDVTVDSSVDESDIVELLWEGHSLSGRKVSMYAWSQKKNQWIMLDFKIAGEKDFTLKGNAAVAEFVKDSKINVLVQDEIPVSPEQYDYTFVWMSDTQYYSESYPYIYDRMTKWIVENQDALKIKYVFHTGDLVDESDKDYQWNNASTFMRTLDDANIPNGVLAGNHDVDHKTSDYTNFTRCFGEARYKDRPYYGGSYKNNRGHYDLISAGGNDYIIVYMGWGIDEEAIVWINRVLAGHPDRKAILCFHEYLQASGTRHPMGDKLYNEVVLPNKNVFAVLSGHYHEAQTLIDKIDDNGDGEPDRTVYQMLMDYQGGPEGGLGYMRLLHFDQGGSRIIVNTYSPYMNDYNYYNTEKYGAKDELVINLNLEARQKRIATDSFKVNIYTDTLIEQKDNIQSGQTAEAQWRGLEPNQTYYWYVTAEDNYTGKTISDIWSFGTK</sequence>
<name>A0A7X0HU35_9BACI</name>
<proteinExistence type="predicted"/>
<feature type="domain" description="LTD" evidence="2">
    <location>
        <begin position="69"/>
        <end position="207"/>
    </location>
</feature>
<dbReference type="GO" id="GO:0016787">
    <property type="term" value="F:hydrolase activity"/>
    <property type="evidence" value="ECO:0007669"/>
    <property type="project" value="InterPro"/>
</dbReference>
<dbReference type="RefSeq" id="WP_184528248.1">
    <property type="nucleotide sequence ID" value="NZ_JACHGK010000014.1"/>
</dbReference>
<protein>
    <recommendedName>
        <fullName evidence="2">LTD domain-containing protein</fullName>
    </recommendedName>
</protein>
<evidence type="ECO:0000313" key="3">
    <source>
        <dbReference type="EMBL" id="MBB6446858.1"/>
    </source>
</evidence>
<organism evidence="3 4">
    <name type="scientific">Bacillus benzoevorans</name>
    <dbReference type="NCBI Taxonomy" id="1456"/>
    <lineage>
        <taxon>Bacteria</taxon>
        <taxon>Bacillati</taxon>
        <taxon>Bacillota</taxon>
        <taxon>Bacilli</taxon>
        <taxon>Bacillales</taxon>
        <taxon>Bacillaceae</taxon>
        <taxon>Bacillus</taxon>
    </lineage>
</organism>
<dbReference type="SUPFAM" id="SSF74853">
    <property type="entry name" value="Lamin A/C globular tail domain"/>
    <property type="match status" value="1"/>
</dbReference>
<dbReference type="PANTHER" id="PTHR43143:SF5">
    <property type="entry name" value="SECRETED PROTEIN"/>
    <property type="match status" value="1"/>
</dbReference>
<dbReference type="EMBL" id="JACHGK010000014">
    <property type="protein sequence ID" value="MBB6446858.1"/>
    <property type="molecule type" value="Genomic_DNA"/>
</dbReference>
<dbReference type="SUPFAM" id="SSF56300">
    <property type="entry name" value="Metallo-dependent phosphatases"/>
    <property type="match status" value="1"/>
</dbReference>
<dbReference type="PANTHER" id="PTHR43143">
    <property type="entry name" value="METALLOPHOSPHOESTERASE, CALCINEURIN SUPERFAMILY"/>
    <property type="match status" value="1"/>
</dbReference>
<dbReference type="Gene3D" id="3.60.21.10">
    <property type="match status" value="1"/>
</dbReference>
<gene>
    <name evidence="3" type="ORF">HNR53_003523</name>
</gene>
<evidence type="ECO:0000256" key="1">
    <source>
        <dbReference type="SAM" id="MobiDB-lite"/>
    </source>
</evidence>
<dbReference type="InterPro" id="IPR029052">
    <property type="entry name" value="Metallo-depent_PP-like"/>
</dbReference>
<dbReference type="InterPro" id="IPR051918">
    <property type="entry name" value="STPP_CPPED1"/>
</dbReference>
<dbReference type="Proteomes" id="UP000531594">
    <property type="component" value="Unassembled WGS sequence"/>
</dbReference>
<dbReference type="InterPro" id="IPR001322">
    <property type="entry name" value="Lamin_tail_dom"/>
</dbReference>
<dbReference type="InterPro" id="IPR004843">
    <property type="entry name" value="Calcineurin-like_PHP"/>
</dbReference>
<dbReference type="Pfam" id="PF00932">
    <property type="entry name" value="LTD"/>
    <property type="match status" value="1"/>
</dbReference>
<feature type="region of interest" description="Disordered" evidence="1">
    <location>
        <begin position="530"/>
        <end position="558"/>
    </location>
</feature>
<keyword evidence="4" id="KW-1185">Reference proteome</keyword>